<reference evidence="2 3" key="1">
    <citation type="journal article" date="2016" name="Nat. Commun.">
        <title>Thousands of microbial genomes shed light on interconnected biogeochemical processes in an aquifer system.</title>
        <authorList>
            <person name="Anantharaman K."/>
            <person name="Brown C.T."/>
            <person name="Hug L.A."/>
            <person name="Sharon I."/>
            <person name="Castelle C.J."/>
            <person name="Probst A.J."/>
            <person name="Thomas B.C."/>
            <person name="Singh A."/>
            <person name="Wilkins M.J."/>
            <person name="Karaoz U."/>
            <person name="Brodie E.L."/>
            <person name="Williams K.H."/>
            <person name="Hubbard S.S."/>
            <person name="Banfield J.F."/>
        </authorList>
    </citation>
    <scope>NUCLEOTIDE SEQUENCE [LARGE SCALE GENOMIC DNA]</scope>
</reference>
<evidence type="ECO:0000256" key="1">
    <source>
        <dbReference type="SAM" id="Phobius"/>
    </source>
</evidence>
<keyword evidence="1" id="KW-0472">Membrane</keyword>
<evidence type="ECO:0000313" key="2">
    <source>
        <dbReference type="EMBL" id="OGI63586.1"/>
    </source>
</evidence>
<comment type="caution">
    <text evidence="2">The sequence shown here is derived from an EMBL/GenBank/DDBJ whole genome shotgun (WGS) entry which is preliminary data.</text>
</comment>
<gene>
    <name evidence="2" type="ORF">A2W18_07520</name>
</gene>
<evidence type="ECO:0000313" key="3">
    <source>
        <dbReference type="Proteomes" id="UP000179076"/>
    </source>
</evidence>
<proteinExistence type="predicted"/>
<sequence>MKLWHWIVIGVVIAGLFSGPGALEAGAAAQPPIEWSDIPFVFVGGVLGMIFVIGIQLLRREPKPSKWALWLLGPASLYFVVSGLSAVVLASSRCGVAPHAVLFFAVGAGTLIGVGVSWLLYRWRFKNAL</sequence>
<keyword evidence="1" id="KW-1133">Transmembrane helix</keyword>
<feature type="transmembrane region" description="Helical" evidence="1">
    <location>
        <begin position="96"/>
        <end position="121"/>
    </location>
</feature>
<dbReference type="EMBL" id="MFSP01000151">
    <property type="protein sequence ID" value="OGI63586.1"/>
    <property type="molecule type" value="Genomic_DNA"/>
</dbReference>
<protein>
    <submittedName>
        <fullName evidence="2">Uncharacterized protein</fullName>
    </submittedName>
</protein>
<dbReference type="AlphaFoldDB" id="A0A1F6V2B9"/>
<keyword evidence="1" id="KW-0812">Transmembrane</keyword>
<organism evidence="2 3">
    <name type="scientific">Candidatus Muproteobacteria bacterium RBG_16_60_9</name>
    <dbReference type="NCBI Taxonomy" id="1817755"/>
    <lineage>
        <taxon>Bacteria</taxon>
        <taxon>Pseudomonadati</taxon>
        <taxon>Pseudomonadota</taxon>
        <taxon>Candidatus Muproteobacteria</taxon>
    </lineage>
</organism>
<name>A0A1F6V2B9_9PROT</name>
<feature type="transmembrane region" description="Helical" evidence="1">
    <location>
        <begin position="39"/>
        <end position="58"/>
    </location>
</feature>
<dbReference type="Proteomes" id="UP000179076">
    <property type="component" value="Unassembled WGS sequence"/>
</dbReference>
<feature type="transmembrane region" description="Helical" evidence="1">
    <location>
        <begin position="67"/>
        <end position="90"/>
    </location>
</feature>
<accession>A0A1F6V2B9</accession>